<feature type="transmembrane region" description="Helical" evidence="18">
    <location>
        <begin position="290"/>
        <end position="312"/>
    </location>
</feature>
<dbReference type="PANTHER" id="PTHR32234:SF0">
    <property type="entry name" value="THIOL:DISULFIDE INTERCHANGE PROTEIN DSBD"/>
    <property type="match status" value="1"/>
</dbReference>
<feature type="transmembrane region" description="Helical" evidence="18">
    <location>
        <begin position="434"/>
        <end position="452"/>
    </location>
</feature>
<proteinExistence type="inferred from homology"/>
<reference evidence="20 21" key="2">
    <citation type="journal article" date="2018" name="Int. J. Syst. Evol. Microbiol.">
        <title>Marinobacterium aestuarii sp. nov., a benzene-degrading marine bacterium isolated from estuary sediment.</title>
        <authorList>
            <person name="Bae S.S."/>
            <person name="Jung J."/>
            <person name="Chung D."/>
            <person name="Baek K."/>
        </authorList>
    </citation>
    <scope>NUCLEOTIDE SEQUENCE [LARGE SCALE GENOMIC DNA]</scope>
    <source>
        <strain evidence="20 21">ST58-10</strain>
    </source>
</reference>
<dbReference type="CDD" id="cd02953">
    <property type="entry name" value="DsbDgamma"/>
    <property type="match status" value="1"/>
</dbReference>
<feature type="domain" description="Thioredoxin" evidence="19">
    <location>
        <begin position="501"/>
        <end position="627"/>
    </location>
</feature>
<evidence type="ECO:0000256" key="5">
    <source>
        <dbReference type="ARBA" id="ARBA00022519"/>
    </source>
</evidence>
<dbReference type="STRING" id="1821621.A8C75_09490"/>
<keyword evidence="10 18" id="KW-1133">Transmembrane helix</keyword>
<dbReference type="InterPro" id="IPR036249">
    <property type="entry name" value="Thioredoxin-like_sf"/>
</dbReference>
<feature type="transmembrane region" description="Helical" evidence="18">
    <location>
        <begin position="370"/>
        <end position="390"/>
    </location>
</feature>
<dbReference type="SUPFAM" id="SSF74863">
    <property type="entry name" value="Thiol:disulfide interchange protein DsbD, N-terminal domain (DsbD-alpha)"/>
    <property type="match status" value="1"/>
</dbReference>
<dbReference type="InterPro" id="IPR035671">
    <property type="entry name" value="DsbD_gamma"/>
</dbReference>
<comment type="similarity">
    <text evidence="2 18">Belongs to the thioredoxin family. DsbD subfamily.</text>
</comment>
<evidence type="ECO:0000313" key="21">
    <source>
        <dbReference type="Proteomes" id="UP000078070"/>
    </source>
</evidence>
<organism evidence="20 21">
    <name type="scientific">Marinobacterium aestuarii</name>
    <dbReference type="NCBI Taxonomy" id="1821621"/>
    <lineage>
        <taxon>Bacteria</taxon>
        <taxon>Pseudomonadati</taxon>
        <taxon>Pseudomonadota</taxon>
        <taxon>Gammaproteobacteria</taxon>
        <taxon>Oceanospirillales</taxon>
        <taxon>Oceanospirillaceae</taxon>
        <taxon>Marinobacterium</taxon>
    </lineage>
</organism>
<evidence type="ECO:0000256" key="12">
    <source>
        <dbReference type="ARBA" id="ARBA00023027"/>
    </source>
</evidence>
<keyword evidence="11 18" id="KW-0560">Oxidoreductase</keyword>
<evidence type="ECO:0000256" key="2">
    <source>
        <dbReference type="ARBA" id="ARBA00007241"/>
    </source>
</evidence>
<dbReference type="GO" id="GO:0009055">
    <property type="term" value="F:electron transfer activity"/>
    <property type="evidence" value="ECO:0007669"/>
    <property type="project" value="UniProtKB-UniRule"/>
</dbReference>
<dbReference type="GO" id="GO:0045454">
    <property type="term" value="P:cell redox homeostasis"/>
    <property type="evidence" value="ECO:0007669"/>
    <property type="project" value="TreeGrafter"/>
</dbReference>
<feature type="transmembrane region" description="Helical" evidence="18">
    <location>
        <begin position="464"/>
        <end position="485"/>
    </location>
</feature>
<protein>
    <recommendedName>
        <fullName evidence="18">Thiol:disulfide interchange protein DsbD</fullName>
        <ecNumber evidence="18">1.8.1.8</ecNumber>
    </recommendedName>
    <alternativeName>
        <fullName evidence="18">Protein-disulfide reductase</fullName>
        <shortName evidence="18">Disulfide reductase</shortName>
    </alternativeName>
</protein>
<dbReference type="GO" id="GO:0047134">
    <property type="term" value="F:protein-disulfide reductase [NAD(P)H] activity"/>
    <property type="evidence" value="ECO:0007669"/>
    <property type="project" value="UniProtKB-UniRule"/>
</dbReference>
<dbReference type="NCBIfam" id="NF001419">
    <property type="entry name" value="PRK00293.1"/>
    <property type="match status" value="1"/>
</dbReference>
<dbReference type="EMBL" id="CP015839">
    <property type="protein sequence ID" value="ANG62693.1"/>
    <property type="molecule type" value="Genomic_DNA"/>
</dbReference>
<dbReference type="EC" id="1.8.1.8" evidence="18"/>
<feature type="disulfide bond" description="Redox-active" evidence="18">
    <location>
        <begin position="229"/>
        <end position="351"/>
    </location>
</feature>
<dbReference type="Pfam" id="PF13899">
    <property type="entry name" value="Thioredoxin_7"/>
    <property type="match status" value="1"/>
</dbReference>
<dbReference type="Pfam" id="PF02683">
    <property type="entry name" value="DsbD_TM"/>
    <property type="match status" value="1"/>
</dbReference>
<feature type="disulfide bond" description="Redox-active" evidence="18">
    <location>
        <begin position="124"/>
        <end position="130"/>
    </location>
</feature>
<evidence type="ECO:0000256" key="17">
    <source>
        <dbReference type="ARBA" id="ARBA00047804"/>
    </source>
</evidence>
<evidence type="ECO:0000256" key="16">
    <source>
        <dbReference type="ARBA" id="ARBA00047388"/>
    </source>
</evidence>
<dbReference type="InterPro" id="IPR028250">
    <property type="entry name" value="DsbDN"/>
</dbReference>
<dbReference type="InterPro" id="IPR036929">
    <property type="entry name" value="DsbDN_sf"/>
</dbReference>
<evidence type="ECO:0000256" key="15">
    <source>
        <dbReference type="ARBA" id="ARBA00023284"/>
    </source>
</evidence>
<dbReference type="Gene3D" id="3.40.30.10">
    <property type="entry name" value="Glutaredoxin"/>
    <property type="match status" value="1"/>
</dbReference>
<evidence type="ECO:0000256" key="7">
    <source>
        <dbReference type="ARBA" id="ARBA00022729"/>
    </source>
</evidence>
<feature type="transmembrane region" description="Helical" evidence="18">
    <location>
        <begin position="333"/>
        <end position="364"/>
    </location>
</feature>
<dbReference type="SUPFAM" id="SSF52833">
    <property type="entry name" value="Thioredoxin-like"/>
    <property type="match status" value="1"/>
</dbReference>
<evidence type="ECO:0000256" key="9">
    <source>
        <dbReference type="ARBA" id="ARBA00022982"/>
    </source>
</evidence>
<evidence type="ECO:0000256" key="3">
    <source>
        <dbReference type="ARBA" id="ARBA00022448"/>
    </source>
</evidence>
<evidence type="ECO:0000256" key="4">
    <source>
        <dbReference type="ARBA" id="ARBA00022475"/>
    </source>
</evidence>
<keyword evidence="15 18" id="KW-0676">Redox-active center</keyword>
<keyword evidence="4 18" id="KW-1003">Cell membrane</keyword>
<keyword evidence="7" id="KW-0732">Signal</keyword>
<feature type="disulfide bond" description="Redox-active" evidence="18">
    <location>
        <begin position="542"/>
        <end position="545"/>
    </location>
</feature>
<dbReference type="InterPro" id="IPR003834">
    <property type="entry name" value="Cyt_c_assmbl_TM_dom"/>
</dbReference>
<accession>A0A1A9EYY3</accession>
<evidence type="ECO:0000256" key="10">
    <source>
        <dbReference type="ARBA" id="ARBA00022989"/>
    </source>
</evidence>
<dbReference type="KEGG" id="mars:A8C75_09490"/>
<keyword evidence="14 18" id="KW-1015">Disulfide bond</keyword>
<evidence type="ECO:0000256" key="6">
    <source>
        <dbReference type="ARBA" id="ARBA00022692"/>
    </source>
</evidence>
<evidence type="ECO:0000313" key="20">
    <source>
        <dbReference type="EMBL" id="ANG62693.1"/>
    </source>
</evidence>
<comment type="function">
    <text evidence="18">Required to facilitate the formation of correct disulfide bonds in some periplasmic proteins and for the assembly of the periplasmic c-type cytochromes. Acts by transferring electrons from cytoplasmic thioredoxin to the periplasm. This transfer involves a cascade of disulfide bond formation and reduction steps.</text>
</comment>
<dbReference type="HAMAP" id="MF_00399">
    <property type="entry name" value="DbsD"/>
    <property type="match status" value="1"/>
</dbReference>
<dbReference type="PROSITE" id="PS51352">
    <property type="entry name" value="THIOREDOXIN_2"/>
    <property type="match status" value="1"/>
</dbReference>
<keyword evidence="8 18" id="KW-0201">Cytochrome c-type biogenesis</keyword>
<gene>
    <name evidence="18" type="primary">dsbD</name>
    <name evidence="20" type="ORF">A8C75_09490</name>
</gene>
<comment type="catalytic activity">
    <reaction evidence="16 18">
        <text>[protein]-dithiol + NAD(+) = [protein]-disulfide + NADH + H(+)</text>
        <dbReference type="Rhea" id="RHEA:18749"/>
        <dbReference type="Rhea" id="RHEA-COMP:10593"/>
        <dbReference type="Rhea" id="RHEA-COMP:10594"/>
        <dbReference type="ChEBI" id="CHEBI:15378"/>
        <dbReference type="ChEBI" id="CHEBI:29950"/>
        <dbReference type="ChEBI" id="CHEBI:50058"/>
        <dbReference type="ChEBI" id="CHEBI:57540"/>
        <dbReference type="ChEBI" id="CHEBI:57945"/>
        <dbReference type="EC" id="1.8.1.8"/>
    </reaction>
</comment>
<evidence type="ECO:0000256" key="14">
    <source>
        <dbReference type="ARBA" id="ARBA00023157"/>
    </source>
</evidence>
<dbReference type="Proteomes" id="UP000078070">
    <property type="component" value="Chromosome"/>
</dbReference>
<sequence length="627" mass="66303">MLLLPLAFAAQAGLFDKNPFAAADGPLQVDEAFRLDVEPLGDGRVKLLWTIAQDYYLYRDRMAFSSTTQRSEVVQRINAPALEKNDPLFGKVWVYHEFAEVDLQLASLTGAGTDDTLAVTYQGCWEGGICYPPVTQDIEVAAIAVLAADSSANAEVDATTATAAVPSVTQAVAAPATRSYATSAVTTTAALDGPVSEQDRFANLLRNASLTVTLGAFFLAGLALAFTPCVFPMIPIISSIIAGHGARMTTGRAFSLSLVYVLAVAATYTLAGVLAGLFGANIQAGFQNPWIVSIFAGIFVLLALSMFGFYELQLPASWQSRLTRASSRGKPGSLRGVAFMGLLSALIVGPCMAAPLAGALIYIGQTGDPVLGGLGLFSLSLGMGVPLLLIGASAGKLLPRAGAWMVSVKAGFGVLLLLMAIWMLDRIIADQLTMALTAIVLVVSAVYMNALDRLPDVNGGWHRLWKGVGLVLLVYGVALMVGLFAGSRSLVYPLQGLSGGQSVAAQALPFQKVTSMAQLEPLLEQARRNGQPVMLDFFAEWCVSCYELEYVTFNDDGVRQALSGYQLIKVDVTANDEAAKVLNREYGVIGPPALLFYGADGTLLPQLTVVGVMAADDFVRHVARVPG</sequence>
<keyword evidence="21" id="KW-1185">Reference proteome</keyword>
<feature type="transmembrane region" description="Helical" evidence="18">
    <location>
        <begin position="214"/>
        <end position="241"/>
    </location>
</feature>
<keyword evidence="5 18" id="KW-0997">Cell inner membrane</keyword>
<comment type="subcellular location">
    <subcellularLocation>
        <location evidence="1 18">Cell inner membrane</location>
        <topology evidence="1 18">Multi-pass membrane protein</topology>
    </subcellularLocation>
</comment>
<dbReference type="InterPro" id="IPR017937">
    <property type="entry name" value="Thioredoxin_CS"/>
</dbReference>
<reference evidence="21" key="1">
    <citation type="submission" date="2016-05" db="EMBL/GenBank/DDBJ databases">
        <authorList>
            <person name="Baek K."/>
            <person name="Yang S.-J."/>
        </authorList>
    </citation>
    <scope>NUCLEOTIDE SEQUENCE [LARGE SCALE GENOMIC DNA]</scope>
    <source>
        <strain evidence="21">ST58-10</strain>
    </source>
</reference>
<keyword evidence="12 18" id="KW-0520">NAD</keyword>
<evidence type="ECO:0000259" key="19">
    <source>
        <dbReference type="PROSITE" id="PS51352"/>
    </source>
</evidence>
<dbReference type="PROSITE" id="PS00194">
    <property type="entry name" value="THIOREDOXIN_1"/>
    <property type="match status" value="1"/>
</dbReference>
<dbReference type="Gene3D" id="2.60.40.1250">
    <property type="entry name" value="Thiol:disulfide interchange protein DsbD, N-terminal domain"/>
    <property type="match status" value="1"/>
</dbReference>
<feature type="transmembrane region" description="Helical" evidence="18">
    <location>
        <begin position="253"/>
        <end position="278"/>
    </location>
</feature>
<evidence type="ECO:0000256" key="13">
    <source>
        <dbReference type="ARBA" id="ARBA00023136"/>
    </source>
</evidence>
<feature type="transmembrane region" description="Helical" evidence="18">
    <location>
        <begin position="402"/>
        <end position="422"/>
    </location>
</feature>
<keyword evidence="6 18" id="KW-0812">Transmembrane</keyword>
<name>A0A1A9EYY3_9GAMM</name>
<comment type="catalytic activity">
    <reaction evidence="17 18">
        <text>[protein]-dithiol + NADP(+) = [protein]-disulfide + NADPH + H(+)</text>
        <dbReference type="Rhea" id="RHEA:18753"/>
        <dbReference type="Rhea" id="RHEA-COMP:10593"/>
        <dbReference type="Rhea" id="RHEA-COMP:10594"/>
        <dbReference type="ChEBI" id="CHEBI:15378"/>
        <dbReference type="ChEBI" id="CHEBI:29950"/>
        <dbReference type="ChEBI" id="CHEBI:50058"/>
        <dbReference type="ChEBI" id="CHEBI:57783"/>
        <dbReference type="ChEBI" id="CHEBI:58349"/>
        <dbReference type="EC" id="1.8.1.8"/>
    </reaction>
</comment>
<keyword evidence="9 18" id="KW-0249">Electron transport</keyword>
<dbReference type="InterPro" id="IPR022910">
    <property type="entry name" value="Thiol_diS_interchange_DbsD"/>
</dbReference>
<evidence type="ECO:0000256" key="1">
    <source>
        <dbReference type="ARBA" id="ARBA00004429"/>
    </source>
</evidence>
<dbReference type="AlphaFoldDB" id="A0A1A9EYY3"/>
<dbReference type="InterPro" id="IPR013766">
    <property type="entry name" value="Thioredoxin_domain"/>
</dbReference>
<evidence type="ECO:0000256" key="11">
    <source>
        <dbReference type="ARBA" id="ARBA00023002"/>
    </source>
</evidence>
<dbReference type="Pfam" id="PF11412">
    <property type="entry name" value="DsbD_N"/>
    <property type="match status" value="1"/>
</dbReference>
<dbReference type="PANTHER" id="PTHR32234">
    <property type="entry name" value="THIOL:DISULFIDE INTERCHANGE PROTEIN DSBD"/>
    <property type="match status" value="1"/>
</dbReference>
<keyword evidence="13 18" id="KW-0472">Membrane</keyword>
<keyword evidence="3 18" id="KW-0813">Transport</keyword>
<evidence type="ECO:0000256" key="18">
    <source>
        <dbReference type="HAMAP-Rule" id="MF_00399"/>
    </source>
</evidence>
<evidence type="ECO:0000256" key="8">
    <source>
        <dbReference type="ARBA" id="ARBA00022748"/>
    </source>
</evidence>
<dbReference type="GO" id="GO:0017004">
    <property type="term" value="P:cytochrome complex assembly"/>
    <property type="evidence" value="ECO:0007669"/>
    <property type="project" value="UniProtKB-UniRule"/>
</dbReference>
<dbReference type="GO" id="GO:0005886">
    <property type="term" value="C:plasma membrane"/>
    <property type="evidence" value="ECO:0007669"/>
    <property type="project" value="UniProtKB-SubCell"/>
</dbReference>